<protein>
    <submittedName>
        <fullName evidence="1">Uncharacterized protein</fullName>
    </submittedName>
</protein>
<accession>A0A844HRV5</accession>
<proteinExistence type="predicted"/>
<name>A0A844HRV5_9RHOB</name>
<gene>
    <name evidence="1" type="ORF">GL300_17810</name>
</gene>
<dbReference type="RefSeq" id="WP_155041000.1">
    <property type="nucleotide sequence ID" value="NZ_WMIG01000012.1"/>
</dbReference>
<organism evidence="1 2">
    <name type="scientific">Paracoccus litorisediminis</name>
    <dbReference type="NCBI Taxonomy" id="2006130"/>
    <lineage>
        <taxon>Bacteria</taxon>
        <taxon>Pseudomonadati</taxon>
        <taxon>Pseudomonadota</taxon>
        <taxon>Alphaproteobacteria</taxon>
        <taxon>Rhodobacterales</taxon>
        <taxon>Paracoccaceae</taxon>
        <taxon>Paracoccus</taxon>
    </lineage>
</organism>
<dbReference type="Proteomes" id="UP000449846">
    <property type="component" value="Unassembled WGS sequence"/>
</dbReference>
<sequence>MIDALSGLNGAYPHLFQGGIVLSEPSPFGLCGHEVLRRAIADFSAHHPDLGFQSDPEDAPLGREILYEFCPDNPLMITSVGYHTPSANSAALQRAALMHGRQ</sequence>
<dbReference type="EMBL" id="WMIG01000012">
    <property type="protein sequence ID" value="MTH61067.1"/>
    <property type="molecule type" value="Genomic_DNA"/>
</dbReference>
<comment type="caution">
    <text evidence="1">The sequence shown here is derived from an EMBL/GenBank/DDBJ whole genome shotgun (WGS) entry which is preliminary data.</text>
</comment>
<keyword evidence="2" id="KW-1185">Reference proteome</keyword>
<evidence type="ECO:0000313" key="1">
    <source>
        <dbReference type="EMBL" id="MTH61067.1"/>
    </source>
</evidence>
<evidence type="ECO:0000313" key="2">
    <source>
        <dbReference type="Proteomes" id="UP000449846"/>
    </source>
</evidence>
<dbReference type="AlphaFoldDB" id="A0A844HRV5"/>
<reference evidence="1 2" key="1">
    <citation type="submission" date="2019-11" db="EMBL/GenBank/DDBJ databases">
        <authorList>
            <person name="Dong K."/>
        </authorList>
    </citation>
    <scope>NUCLEOTIDE SEQUENCE [LARGE SCALE GENOMIC DNA]</scope>
    <source>
        <strain evidence="1 2">NBRC 112902</strain>
    </source>
</reference>